<evidence type="ECO:0000313" key="1">
    <source>
        <dbReference type="EMBL" id="KAK9911584.1"/>
    </source>
</evidence>
<sequence length="67" mass="7273">MNKAATDREQIWEPAGHGFDRDEDVTALGQKRGGIECGGLVELTASMAVESNEGFRENGLVIMVFCD</sequence>
<protein>
    <submittedName>
        <fullName evidence="1">Uncharacterized protein</fullName>
    </submittedName>
</protein>
<gene>
    <name evidence="1" type="ORF">M0R45_035480</name>
</gene>
<dbReference type="EMBL" id="JBEDUW010000007">
    <property type="protein sequence ID" value="KAK9911584.1"/>
    <property type="molecule type" value="Genomic_DNA"/>
</dbReference>
<comment type="caution">
    <text evidence="1">The sequence shown here is derived from an EMBL/GenBank/DDBJ whole genome shotgun (WGS) entry which is preliminary data.</text>
</comment>
<name>A0AAW1VXN1_RUBAR</name>
<dbReference type="AlphaFoldDB" id="A0AAW1VXN1"/>
<keyword evidence="2" id="KW-1185">Reference proteome</keyword>
<reference evidence="1 2" key="1">
    <citation type="journal article" date="2023" name="G3 (Bethesda)">
        <title>A chromosome-length genome assembly and annotation of blackberry (Rubus argutus, cv. 'Hillquist').</title>
        <authorList>
            <person name="Bruna T."/>
            <person name="Aryal R."/>
            <person name="Dudchenko O."/>
            <person name="Sargent D.J."/>
            <person name="Mead D."/>
            <person name="Buti M."/>
            <person name="Cavallini A."/>
            <person name="Hytonen T."/>
            <person name="Andres J."/>
            <person name="Pham M."/>
            <person name="Weisz D."/>
            <person name="Mascagni F."/>
            <person name="Usai G."/>
            <person name="Natali L."/>
            <person name="Bassil N."/>
            <person name="Fernandez G.E."/>
            <person name="Lomsadze A."/>
            <person name="Armour M."/>
            <person name="Olukolu B."/>
            <person name="Poorten T."/>
            <person name="Britton C."/>
            <person name="Davik J."/>
            <person name="Ashrafi H."/>
            <person name="Aiden E.L."/>
            <person name="Borodovsky M."/>
            <person name="Worthington M."/>
        </authorList>
    </citation>
    <scope>NUCLEOTIDE SEQUENCE [LARGE SCALE GENOMIC DNA]</scope>
    <source>
        <strain evidence="1">PI 553951</strain>
    </source>
</reference>
<proteinExistence type="predicted"/>
<accession>A0AAW1VXN1</accession>
<organism evidence="1 2">
    <name type="scientific">Rubus argutus</name>
    <name type="common">Southern blackberry</name>
    <dbReference type="NCBI Taxonomy" id="59490"/>
    <lineage>
        <taxon>Eukaryota</taxon>
        <taxon>Viridiplantae</taxon>
        <taxon>Streptophyta</taxon>
        <taxon>Embryophyta</taxon>
        <taxon>Tracheophyta</taxon>
        <taxon>Spermatophyta</taxon>
        <taxon>Magnoliopsida</taxon>
        <taxon>eudicotyledons</taxon>
        <taxon>Gunneridae</taxon>
        <taxon>Pentapetalae</taxon>
        <taxon>rosids</taxon>
        <taxon>fabids</taxon>
        <taxon>Rosales</taxon>
        <taxon>Rosaceae</taxon>
        <taxon>Rosoideae</taxon>
        <taxon>Rosoideae incertae sedis</taxon>
        <taxon>Rubus</taxon>
    </lineage>
</organism>
<evidence type="ECO:0000313" key="2">
    <source>
        <dbReference type="Proteomes" id="UP001457282"/>
    </source>
</evidence>
<dbReference type="Proteomes" id="UP001457282">
    <property type="component" value="Unassembled WGS sequence"/>
</dbReference>